<dbReference type="PANTHER" id="PTHR30055">
    <property type="entry name" value="HTH-TYPE TRANSCRIPTIONAL REGULATOR RUTR"/>
    <property type="match status" value="1"/>
</dbReference>
<dbReference type="AlphaFoldDB" id="A0A1H3M527"/>
<dbReference type="GO" id="GO:0003700">
    <property type="term" value="F:DNA-binding transcription factor activity"/>
    <property type="evidence" value="ECO:0007669"/>
    <property type="project" value="TreeGrafter"/>
</dbReference>
<feature type="DNA-binding region" description="H-T-H motif" evidence="4">
    <location>
        <begin position="35"/>
        <end position="54"/>
    </location>
</feature>
<name>A0A1H3M527_9RHOB</name>
<organism evidence="6 7">
    <name type="scientific">Lentibacter algarum</name>
    <dbReference type="NCBI Taxonomy" id="576131"/>
    <lineage>
        <taxon>Bacteria</taxon>
        <taxon>Pseudomonadati</taxon>
        <taxon>Pseudomonadota</taxon>
        <taxon>Alphaproteobacteria</taxon>
        <taxon>Rhodobacterales</taxon>
        <taxon>Roseobacteraceae</taxon>
        <taxon>Lentibacter</taxon>
    </lineage>
</organism>
<dbReference type="PANTHER" id="PTHR30055:SF146">
    <property type="entry name" value="HTH-TYPE TRANSCRIPTIONAL DUAL REGULATOR CECR"/>
    <property type="match status" value="1"/>
</dbReference>
<keyword evidence="2 4" id="KW-0238">DNA-binding</keyword>
<evidence type="ECO:0000256" key="4">
    <source>
        <dbReference type="PROSITE-ProRule" id="PRU00335"/>
    </source>
</evidence>
<dbReference type="Gene3D" id="1.10.357.10">
    <property type="entry name" value="Tetracycline Repressor, domain 2"/>
    <property type="match status" value="1"/>
</dbReference>
<evidence type="ECO:0000313" key="6">
    <source>
        <dbReference type="EMBL" id="SDY71309.1"/>
    </source>
</evidence>
<dbReference type="Pfam" id="PF00440">
    <property type="entry name" value="TetR_N"/>
    <property type="match status" value="1"/>
</dbReference>
<evidence type="ECO:0000256" key="1">
    <source>
        <dbReference type="ARBA" id="ARBA00023015"/>
    </source>
</evidence>
<dbReference type="InterPro" id="IPR050109">
    <property type="entry name" value="HTH-type_TetR-like_transc_reg"/>
</dbReference>
<reference evidence="6 7" key="1">
    <citation type="submission" date="2016-10" db="EMBL/GenBank/DDBJ databases">
        <authorList>
            <person name="de Groot N.N."/>
        </authorList>
    </citation>
    <scope>NUCLEOTIDE SEQUENCE [LARGE SCALE GENOMIC DNA]</scope>
    <source>
        <strain evidence="6 7">DSM 24677</strain>
    </source>
</reference>
<dbReference type="Proteomes" id="UP000199026">
    <property type="component" value="Unassembled WGS sequence"/>
</dbReference>
<dbReference type="EMBL" id="FNPR01000003">
    <property type="protein sequence ID" value="SDY71309.1"/>
    <property type="molecule type" value="Genomic_DNA"/>
</dbReference>
<dbReference type="PROSITE" id="PS50977">
    <property type="entry name" value="HTH_TETR_2"/>
    <property type="match status" value="1"/>
</dbReference>
<dbReference type="Gene3D" id="1.10.10.60">
    <property type="entry name" value="Homeodomain-like"/>
    <property type="match status" value="1"/>
</dbReference>
<dbReference type="InterPro" id="IPR036271">
    <property type="entry name" value="Tet_transcr_reg_TetR-rel_C_sf"/>
</dbReference>
<dbReference type="InterPro" id="IPR001647">
    <property type="entry name" value="HTH_TetR"/>
</dbReference>
<feature type="domain" description="HTH tetR-type" evidence="5">
    <location>
        <begin position="12"/>
        <end position="72"/>
    </location>
</feature>
<sequence length="206" mass="23174">MSVHTSTASPKGRKYEDVLGGAREIFLRDGFEGASVDDIARAAGVSKATLYSYFSDKRELFREVTRVECERMAETTLARIDFNAPPREVFTTAAHSLTRFLLSNFSLQMFRTCVAEAARFPELGQAFYQNGPEMGRARMVVYLKLAIERGQLHDVDPDMIAEQFSELCRARLWSRAIFGVQTSFSEVEIDEVANHAVETVLARFAV</sequence>
<gene>
    <name evidence="6" type="ORF">SAMN05444486_103362</name>
</gene>
<evidence type="ECO:0000256" key="3">
    <source>
        <dbReference type="ARBA" id="ARBA00023163"/>
    </source>
</evidence>
<dbReference type="PRINTS" id="PR00455">
    <property type="entry name" value="HTHTETR"/>
</dbReference>
<dbReference type="InterPro" id="IPR023772">
    <property type="entry name" value="DNA-bd_HTH_TetR-type_CS"/>
</dbReference>
<evidence type="ECO:0000313" key="7">
    <source>
        <dbReference type="Proteomes" id="UP000199026"/>
    </source>
</evidence>
<dbReference type="GO" id="GO:0000976">
    <property type="term" value="F:transcription cis-regulatory region binding"/>
    <property type="evidence" value="ECO:0007669"/>
    <property type="project" value="TreeGrafter"/>
</dbReference>
<keyword evidence="1" id="KW-0805">Transcription regulation</keyword>
<dbReference type="SUPFAM" id="SSF46689">
    <property type="entry name" value="Homeodomain-like"/>
    <property type="match status" value="1"/>
</dbReference>
<dbReference type="STRING" id="576131.SAMN05444486_103362"/>
<dbReference type="RefSeq" id="WP_089892625.1">
    <property type="nucleotide sequence ID" value="NZ_CALJFH010000027.1"/>
</dbReference>
<evidence type="ECO:0000259" key="5">
    <source>
        <dbReference type="PROSITE" id="PS50977"/>
    </source>
</evidence>
<dbReference type="InterPro" id="IPR039536">
    <property type="entry name" value="TetR_C_Proteobacteria"/>
</dbReference>
<accession>A0A1H3M527</accession>
<protein>
    <submittedName>
        <fullName evidence="6">Transcriptional regulator, TetR family</fullName>
    </submittedName>
</protein>
<proteinExistence type="predicted"/>
<keyword evidence="3" id="KW-0804">Transcription</keyword>
<dbReference type="GeneID" id="78125311"/>
<dbReference type="Pfam" id="PF14246">
    <property type="entry name" value="TetR_C_7"/>
    <property type="match status" value="1"/>
</dbReference>
<dbReference type="OrthoDB" id="9816431at2"/>
<dbReference type="PROSITE" id="PS01081">
    <property type="entry name" value="HTH_TETR_1"/>
    <property type="match status" value="1"/>
</dbReference>
<evidence type="ECO:0000256" key="2">
    <source>
        <dbReference type="ARBA" id="ARBA00023125"/>
    </source>
</evidence>
<keyword evidence="7" id="KW-1185">Reference proteome</keyword>
<dbReference type="FunFam" id="1.10.10.60:FF:000141">
    <property type="entry name" value="TetR family transcriptional regulator"/>
    <property type="match status" value="1"/>
</dbReference>
<dbReference type="InterPro" id="IPR009057">
    <property type="entry name" value="Homeodomain-like_sf"/>
</dbReference>
<dbReference type="SUPFAM" id="SSF48498">
    <property type="entry name" value="Tetracyclin repressor-like, C-terminal domain"/>
    <property type="match status" value="1"/>
</dbReference>